<evidence type="ECO:0000313" key="5">
    <source>
        <dbReference type="Proteomes" id="UP001241169"/>
    </source>
</evidence>
<comment type="similarity">
    <text evidence="1">Belongs to the class-A beta-lactamase family.</text>
</comment>
<dbReference type="PANTHER" id="PTHR43283:SF17">
    <property type="entry name" value="(LOVD), PUTATIVE (AFU_ORTHOLOGUE AFUA_5G00920)-RELATED"/>
    <property type="match status" value="1"/>
</dbReference>
<evidence type="ECO:0000259" key="3">
    <source>
        <dbReference type="Pfam" id="PF00144"/>
    </source>
</evidence>
<gene>
    <name evidence="4" type="ORF">CPAR01_01532</name>
</gene>
<evidence type="ECO:0000256" key="2">
    <source>
        <dbReference type="ARBA" id="ARBA00022801"/>
    </source>
</evidence>
<reference evidence="4 5" key="1">
    <citation type="submission" date="2016-10" db="EMBL/GenBank/DDBJ databases">
        <title>The genome sequence of Colletotrichum fioriniae PJ7.</title>
        <authorList>
            <person name="Baroncelli R."/>
        </authorList>
    </citation>
    <scope>NUCLEOTIDE SEQUENCE [LARGE SCALE GENOMIC DNA]</scope>
    <source>
        <strain evidence="4 5">IMI 384185</strain>
    </source>
</reference>
<dbReference type="Gene3D" id="3.40.710.10">
    <property type="entry name" value="DD-peptidase/beta-lactamase superfamily"/>
    <property type="match status" value="1"/>
</dbReference>
<dbReference type="GeneID" id="85369720"/>
<sequence>MIDPAVLQTISLLRLNLCTPSTLFSAVQTIDHLKMKLSCEESLVSLTKGDSPSLPGVALAAFNKHGDQCHGIKRADVKEQITLNDAFRGFSCTKLITTISVLQCVEKKMIGLDDEVETILPELKDPEIILSDSTTSFRLERAKNKITVRHLLTHTSGISYDAMHPLLVAWRKSRGEQPLVMSGRTIEAFSLPLLFEPGTSWVYGASLDWAGVLVERLSNMKLATYMEEHVFRPLGLTNTTLHITERPDTQKLLAQMFVRAGEGKLAPIPSPYPEDAQETSGGMGLITTTSDFVKVLTDLLKDSPVLLRADFVTEMFTPQFHQGTSQYEGLIKQEVCLAPHPMA</sequence>
<feature type="domain" description="Beta-lactamase-related" evidence="3">
    <location>
        <begin position="53"/>
        <end position="312"/>
    </location>
</feature>
<organism evidence="4 5">
    <name type="scientific">Colletotrichum paranaense</name>
    <dbReference type="NCBI Taxonomy" id="1914294"/>
    <lineage>
        <taxon>Eukaryota</taxon>
        <taxon>Fungi</taxon>
        <taxon>Dikarya</taxon>
        <taxon>Ascomycota</taxon>
        <taxon>Pezizomycotina</taxon>
        <taxon>Sordariomycetes</taxon>
        <taxon>Hypocreomycetidae</taxon>
        <taxon>Glomerellales</taxon>
        <taxon>Glomerellaceae</taxon>
        <taxon>Colletotrichum</taxon>
        <taxon>Colletotrichum acutatum species complex</taxon>
    </lineage>
</organism>
<dbReference type="Pfam" id="PF00144">
    <property type="entry name" value="Beta-lactamase"/>
    <property type="match status" value="1"/>
</dbReference>
<dbReference type="InterPro" id="IPR012338">
    <property type="entry name" value="Beta-lactam/transpept-like"/>
</dbReference>
<dbReference type="RefSeq" id="XP_060356678.1">
    <property type="nucleotide sequence ID" value="XM_060485821.1"/>
</dbReference>
<protein>
    <submittedName>
        <fullName evidence="4">Beta-lactamase family protein</fullName>
    </submittedName>
</protein>
<accession>A0ABQ9T7F2</accession>
<dbReference type="InterPro" id="IPR050789">
    <property type="entry name" value="Diverse_Enzym_Activities"/>
</dbReference>
<dbReference type="PANTHER" id="PTHR43283">
    <property type="entry name" value="BETA-LACTAMASE-RELATED"/>
    <property type="match status" value="1"/>
</dbReference>
<keyword evidence="5" id="KW-1185">Reference proteome</keyword>
<evidence type="ECO:0000313" key="4">
    <source>
        <dbReference type="EMBL" id="KAK1547565.1"/>
    </source>
</evidence>
<evidence type="ECO:0000256" key="1">
    <source>
        <dbReference type="ARBA" id="ARBA00009009"/>
    </source>
</evidence>
<dbReference type="Proteomes" id="UP001241169">
    <property type="component" value="Unassembled WGS sequence"/>
</dbReference>
<dbReference type="EMBL" id="MOPA01000001">
    <property type="protein sequence ID" value="KAK1547565.1"/>
    <property type="molecule type" value="Genomic_DNA"/>
</dbReference>
<dbReference type="SUPFAM" id="SSF56601">
    <property type="entry name" value="beta-lactamase/transpeptidase-like"/>
    <property type="match status" value="1"/>
</dbReference>
<comment type="caution">
    <text evidence="4">The sequence shown here is derived from an EMBL/GenBank/DDBJ whole genome shotgun (WGS) entry which is preliminary data.</text>
</comment>
<keyword evidence="2" id="KW-0378">Hydrolase</keyword>
<name>A0ABQ9T7F2_9PEZI</name>
<dbReference type="InterPro" id="IPR001466">
    <property type="entry name" value="Beta-lactam-related"/>
</dbReference>
<proteinExistence type="inferred from homology"/>